<dbReference type="PIRSF" id="PIRSF000894">
    <property type="entry name" value="Acid_phosphatase"/>
    <property type="match status" value="1"/>
</dbReference>
<evidence type="ECO:0000256" key="14">
    <source>
        <dbReference type="ARBA" id="ARBA00043691"/>
    </source>
</evidence>
<comment type="similarity">
    <text evidence="2">Belongs to the histidine acid phosphatase family. MINPP1 subfamily.</text>
</comment>
<keyword evidence="20" id="KW-1185">Reference proteome</keyword>
<dbReference type="EMBL" id="LNIX01000004">
    <property type="protein sequence ID" value="OXA55330.1"/>
    <property type="molecule type" value="Genomic_DNA"/>
</dbReference>
<comment type="catalytic activity">
    <reaction evidence="13">
        <text>1D-myo-inositol 1,2,4,5,6-pentakisphosphate + H2O = 1D-myo-inositol 1,2,5,6-tetrakisphosphate + phosphate</text>
        <dbReference type="Rhea" id="RHEA:77115"/>
        <dbReference type="ChEBI" id="CHEBI:15377"/>
        <dbReference type="ChEBI" id="CHEBI:43474"/>
        <dbReference type="ChEBI" id="CHEBI:57798"/>
        <dbReference type="ChEBI" id="CHEBI:195535"/>
        <dbReference type="EC" id="3.1.3.62"/>
    </reaction>
    <physiologicalReaction direction="left-to-right" evidence="13">
        <dbReference type="Rhea" id="RHEA:77116"/>
    </physiologicalReaction>
</comment>
<evidence type="ECO:0000256" key="6">
    <source>
        <dbReference type="ARBA" id="ARBA00022475"/>
    </source>
</evidence>
<evidence type="ECO:0000256" key="17">
    <source>
        <dbReference type="SAM" id="MobiDB-lite"/>
    </source>
</evidence>
<reference evidence="19 20" key="1">
    <citation type="submission" date="2015-12" db="EMBL/GenBank/DDBJ databases">
        <title>The genome of Folsomia candida.</title>
        <authorList>
            <person name="Faddeeva A."/>
            <person name="Derks M.F."/>
            <person name="Anvar Y."/>
            <person name="Smit S."/>
            <person name="Van Straalen N."/>
            <person name="Roelofs D."/>
        </authorList>
    </citation>
    <scope>NUCLEOTIDE SEQUENCE [LARGE SCALE GENOMIC DNA]</scope>
    <source>
        <strain evidence="19 20">VU population</strain>
        <tissue evidence="19">Whole body</tissue>
    </source>
</reference>
<dbReference type="AlphaFoldDB" id="A0A226ED42"/>
<protein>
    <recommendedName>
        <fullName evidence="5">Multiple inositol polyphosphate phosphatase 1</fullName>
        <ecNumber evidence="4">3.1.3.62</ecNumber>
        <ecNumber evidence="3">3.1.3.80</ecNumber>
    </recommendedName>
    <alternativeName>
        <fullName evidence="11">2,3-bisphosphoglycerate 3-phosphatase</fullName>
    </alternativeName>
</protein>
<dbReference type="OrthoDB" id="6509975at2759"/>
<comment type="catalytic activity">
    <reaction evidence="15">
        <text>(2R)-2,3-bisphosphoglycerate + H2O = (2R)-2-phosphoglycerate + phosphate</text>
        <dbReference type="Rhea" id="RHEA:27381"/>
        <dbReference type="ChEBI" id="CHEBI:15377"/>
        <dbReference type="ChEBI" id="CHEBI:43474"/>
        <dbReference type="ChEBI" id="CHEBI:58248"/>
        <dbReference type="ChEBI" id="CHEBI:58289"/>
        <dbReference type="EC" id="3.1.3.80"/>
    </reaction>
    <physiologicalReaction direction="left-to-right" evidence="15">
        <dbReference type="Rhea" id="RHEA:27382"/>
    </physiologicalReaction>
</comment>
<comment type="catalytic activity">
    <reaction evidence="12">
        <text>1D-myo-inositol 1,2,5,6-tetrakisphosphate + H2O = 1D-myo-inositol 1,2,6-trisphosphate + phosphate</text>
        <dbReference type="Rhea" id="RHEA:77119"/>
        <dbReference type="ChEBI" id="CHEBI:15377"/>
        <dbReference type="ChEBI" id="CHEBI:43474"/>
        <dbReference type="ChEBI" id="CHEBI:195535"/>
        <dbReference type="ChEBI" id="CHEBI:195537"/>
        <dbReference type="EC" id="3.1.3.62"/>
    </reaction>
    <physiologicalReaction direction="left-to-right" evidence="12">
        <dbReference type="Rhea" id="RHEA:77120"/>
    </physiologicalReaction>
</comment>
<proteinExistence type="inferred from homology"/>
<evidence type="ECO:0000256" key="9">
    <source>
        <dbReference type="ARBA" id="ARBA00023136"/>
    </source>
</evidence>
<evidence type="ECO:0000256" key="11">
    <source>
        <dbReference type="ARBA" id="ARBA00031642"/>
    </source>
</evidence>
<dbReference type="FunFam" id="3.40.50.1240:FF:000014">
    <property type="entry name" value="Multiple inositol polyphosphate phosphatase 1"/>
    <property type="match status" value="1"/>
</dbReference>
<evidence type="ECO:0000256" key="4">
    <source>
        <dbReference type="ARBA" id="ARBA00013040"/>
    </source>
</evidence>
<evidence type="ECO:0000256" key="1">
    <source>
        <dbReference type="ARBA" id="ARBA00004236"/>
    </source>
</evidence>
<feature type="compositionally biased region" description="Basic and acidic residues" evidence="17">
    <location>
        <begin position="35"/>
        <end position="46"/>
    </location>
</feature>
<comment type="caution">
    <text evidence="19">The sequence shown here is derived from an EMBL/GenBank/DDBJ whole genome shotgun (WGS) entry which is preliminary data.</text>
</comment>
<dbReference type="GO" id="GO:0052745">
    <property type="term" value="F:inositol phosphate phosphatase activity"/>
    <property type="evidence" value="ECO:0007669"/>
    <property type="project" value="TreeGrafter"/>
</dbReference>
<dbReference type="GO" id="GO:0034417">
    <property type="term" value="F:bisphosphoglycerate 3-phosphatase activity"/>
    <property type="evidence" value="ECO:0007669"/>
    <property type="project" value="UniProtKB-EC"/>
</dbReference>
<name>A0A226ED42_FOLCA</name>
<keyword evidence="16" id="KW-1015">Disulfide bond</keyword>
<dbReference type="STRING" id="158441.A0A226ED42"/>
<dbReference type="InterPro" id="IPR029033">
    <property type="entry name" value="His_PPase_superfam"/>
</dbReference>
<feature type="disulfide bond" evidence="16">
    <location>
        <begin position="90"/>
        <end position="426"/>
    </location>
</feature>
<evidence type="ECO:0000256" key="3">
    <source>
        <dbReference type="ARBA" id="ARBA00012976"/>
    </source>
</evidence>
<accession>A0A226ED42</accession>
<dbReference type="SUPFAM" id="SSF53254">
    <property type="entry name" value="Phosphoglycerate mutase-like"/>
    <property type="match status" value="1"/>
</dbReference>
<dbReference type="EC" id="3.1.3.80" evidence="3"/>
<keyword evidence="6" id="KW-1003">Cell membrane</keyword>
<dbReference type="GO" id="GO:0003993">
    <property type="term" value="F:acid phosphatase activity"/>
    <property type="evidence" value="ECO:0007669"/>
    <property type="project" value="TreeGrafter"/>
</dbReference>
<evidence type="ECO:0000256" key="2">
    <source>
        <dbReference type="ARBA" id="ARBA00008422"/>
    </source>
</evidence>
<evidence type="ECO:0000313" key="19">
    <source>
        <dbReference type="EMBL" id="OXA55330.1"/>
    </source>
</evidence>
<dbReference type="PANTHER" id="PTHR20963">
    <property type="entry name" value="MULTIPLE INOSITOL POLYPHOSPHATE PHOSPHATASE-RELATED"/>
    <property type="match status" value="1"/>
</dbReference>
<evidence type="ECO:0000256" key="15">
    <source>
        <dbReference type="ARBA" id="ARBA00043832"/>
    </source>
</evidence>
<dbReference type="GO" id="GO:0005886">
    <property type="term" value="C:plasma membrane"/>
    <property type="evidence" value="ECO:0007669"/>
    <property type="project" value="UniProtKB-SubCell"/>
</dbReference>
<dbReference type="InterPro" id="IPR000560">
    <property type="entry name" value="His_Pase_clade-2"/>
</dbReference>
<dbReference type="CDD" id="cd07061">
    <property type="entry name" value="HP_HAP_like"/>
    <property type="match status" value="1"/>
</dbReference>
<feature type="chain" id="PRO_5012488762" description="Multiple inositol polyphosphate phosphatase 1" evidence="18">
    <location>
        <begin position="30"/>
        <end position="478"/>
    </location>
</feature>
<evidence type="ECO:0000256" key="12">
    <source>
        <dbReference type="ARBA" id="ARBA00043668"/>
    </source>
</evidence>
<evidence type="ECO:0000256" key="18">
    <source>
        <dbReference type="SAM" id="SignalP"/>
    </source>
</evidence>
<feature type="disulfide bond" evidence="16">
    <location>
        <begin position="298"/>
        <end position="313"/>
    </location>
</feature>
<evidence type="ECO:0000256" key="5">
    <source>
        <dbReference type="ARBA" id="ARBA00018097"/>
    </source>
</evidence>
<sequence length="478" mass="54876">MRPFDFQNRFSRNLLVLLVVCTFIVVSVSKSKNKEKDSRECKRNNGDDDDDDDSKTLSGDKLLNYLSSKGPYRFDGKNDKQEEYLPFKECKATKIWYFGRHGTRNPGKKDTIRMEKLLPSIRDKIVSAHDACQGQLSKKQVKKLKEWAMTEDVTLENESNLVKQGAKELIGIGKRYRKRFPHLFHNDSSPKIHIKSTKSQRTIASSLAFAQGAFDKSASDVSETIFDPPIKSDPVLKFYENCQKWAEQVDDNPSAYSELTNFESSTIMNHTISQVSDKLGFIDEGLTLEEVTIIYTTCAFETAWKNGKASAWCAAFSKEDLQVMAYREDLEYFWKDGYGHEVNYEQACVPIQDLLEYFRNKTHMTTVRAYFSHSGATLKMIARLGLFEDKISLTSAGFREVKNSYKWRTSLIDMMGTNLAFTLYECKNRPDPEIGFFFQEKPTKISGCDNKWHCPFNQFQDALSNKIGNCDFNMTCSL</sequence>
<dbReference type="Pfam" id="PF00328">
    <property type="entry name" value="His_Phos_2"/>
    <property type="match status" value="1"/>
</dbReference>
<comment type="subcellular location">
    <subcellularLocation>
        <location evidence="1">Cell membrane</location>
    </subcellularLocation>
</comment>
<dbReference type="EC" id="3.1.3.62" evidence="4"/>
<keyword evidence="10" id="KW-0325">Glycoprotein</keyword>
<feature type="disulfide bond" evidence="16">
    <location>
        <begin position="448"/>
        <end position="454"/>
    </location>
</feature>
<evidence type="ECO:0000313" key="20">
    <source>
        <dbReference type="Proteomes" id="UP000198287"/>
    </source>
</evidence>
<dbReference type="Gene3D" id="3.40.50.1240">
    <property type="entry name" value="Phosphoglycerate mutase-like"/>
    <property type="match status" value="1"/>
</dbReference>
<dbReference type="Proteomes" id="UP000198287">
    <property type="component" value="Unassembled WGS sequence"/>
</dbReference>
<dbReference type="PANTHER" id="PTHR20963:SF8">
    <property type="entry name" value="MULTIPLE INOSITOL POLYPHOSPHATE PHOSPHATASE 1"/>
    <property type="match status" value="1"/>
</dbReference>
<keyword evidence="8" id="KW-0378">Hydrolase</keyword>
<evidence type="ECO:0000256" key="13">
    <source>
        <dbReference type="ARBA" id="ARBA00043671"/>
    </source>
</evidence>
<organism evidence="19 20">
    <name type="scientific">Folsomia candida</name>
    <name type="common">Springtail</name>
    <dbReference type="NCBI Taxonomy" id="158441"/>
    <lineage>
        <taxon>Eukaryota</taxon>
        <taxon>Metazoa</taxon>
        <taxon>Ecdysozoa</taxon>
        <taxon>Arthropoda</taxon>
        <taxon>Hexapoda</taxon>
        <taxon>Collembola</taxon>
        <taxon>Entomobryomorpha</taxon>
        <taxon>Isotomoidea</taxon>
        <taxon>Isotomidae</taxon>
        <taxon>Proisotominae</taxon>
        <taxon>Folsomia</taxon>
    </lineage>
</organism>
<feature type="region of interest" description="Disordered" evidence="17">
    <location>
        <begin position="35"/>
        <end position="56"/>
    </location>
</feature>
<evidence type="ECO:0000256" key="8">
    <source>
        <dbReference type="ARBA" id="ARBA00022801"/>
    </source>
</evidence>
<feature type="signal peptide" evidence="18">
    <location>
        <begin position="1"/>
        <end position="29"/>
    </location>
</feature>
<dbReference type="OMA" id="RGRSDWC"/>
<gene>
    <name evidence="19" type="ORF">Fcan01_09311</name>
</gene>
<evidence type="ECO:0000256" key="10">
    <source>
        <dbReference type="ARBA" id="ARBA00023180"/>
    </source>
</evidence>
<comment type="catalytic activity">
    <reaction evidence="14">
        <text>1D-myo-inositol hexakisphosphate + H2O = 1D-myo-inositol 1,2,4,5,6-pentakisphosphate + phosphate</text>
        <dbReference type="Rhea" id="RHEA:16989"/>
        <dbReference type="ChEBI" id="CHEBI:15377"/>
        <dbReference type="ChEBI" id="CHEBI:43474"/>
        <dbReference type="ChEBI" id="CHEBI:57798"/>
        <dbReference type="ChEBI" id="CHEBI:58130"/>
        <dbReference type="EC" id="3.1.3.62"/>
    </reaction>
    <physiologicalReaction direction="left-to-right" evidence="14">
        <dbReference type="Rhea" id="RHEA:16990"/>
    </physiologicalReaction>
</comment>
<keyword evidence="7 18" id="KW-0732">Signal</keyword>
<evidence type="ECO:0000256" key="7">
    <source>
        <dbReference type="ARBA" id="ARBA00022729"/>
    </source>
</evidence>
<keyword evidence="9" id="KW-0472">Membrane</keyword>
<dbReference type="InterPro" id="IPR016274">
    <property type="entry name" value="Histidine_acid_Pase_euk"/>
</dbReference>
<evidence type="ECO:0000256" key="16">
    <source>
        <dbReference type="PIRSR" id="PIRSR000894-2"/>
    </source>
</evidence>